<comment type="caution">
    <text evidence="2">The sequence shown here is derived from an EMBL/GenBank/DDBJ whole genome shotgun (WGS) entry which is preliminary data.</text>
</comment>
<evidence type="ECO:0000256" key="1">
    <source>
        <dbReference type="SAM" id="Phobius"/>
    </source>
</evidence>
<accession>A0A0G1W1E6</accession>
<keyword evidence="1" id="KW-0812">Transmembrane</keyword>
<dbReference type="EMBL" id="LCQD01000011">
    <property type="protein sequence ID" value="KKW12558.1"/>
    <property type="molecule type" value="Genomic_DNA"/>
</dbReference>
<gene>
    <name evidence="2" type="ORF">UY48_C0011G0005</name>
</gene>
<keyword evidence="1" id="KW-1133">Transmembrane helix</keyword>
<name>A0A0G1W1E6_9BACT</name>
<reference evidence="2 3" key="1">
    <citation type="journal article" date="2015" name="Nature">
        <title>rRNA introns, odd ribosomes, and small enigmatic genomes across a large radiation of phyla.</title>
        <authorList>
            <person name="Brown C.T."/>
            <person name="Hug L.A."/>
            <person name="Thomas B.C."/>
            <person name="Sharon I."/>
            <person name="Castelle C.J."/>
            <person name="Singh A."/>
            <person name="Wilkins M.J."/>
            <person name="Williams K.H."/>
            <person name="Banfield J.F."/>
        </authorList>
    </citation>
    <scope>NUCLEOTIDE SEQUENCE [LARGE SCALE GENOMIC DNA]</scope>
</reference>
<keyword evidence="1" id="KW-0472">Membrane</keyword>
<protein>
    <submittedName>
        <fullName evidence="2">Uncharacterized protein</fullName>
    </submittedName>
</protein>
<dbReference type="AlphaFoldDB" id="A0A0G1W1E6"/>
<proteinExistence type="predicted"/>
<feature type="transmembrane region" description="Helical" evidence="1">
    <location>
        <begin position="74"/>
        <end position="99"/>
    </location>
</feature>
<evidence type="ECO:0000313" key="2">
    <source>
        <dbReference type="EMBL" id="KKW12558.1"/>
    </source>
</evidence>
<dbReference type="Proteomes" id="UP000034588">
    <property type="component" value="Unassembled WGS sequence"/>
</dbReference>
<sequence>MTTVTTGTIEGPRGTNFKMVVIYDTVNSSDTIDSTLRQTVLGGLIGSNAGSNLSADACNVGIASWALLTTTGTYAVTVCVGSSIGAAVTTLASVTAIFFGR</sequence>
<organism evidence="2 3">
    <name type="scientific">Candidatus Gottesmanbacteria bacterium GW2011_GWB1_49_7</name>
    <dbReference type="NCBI Taxonomy" id="1618448"/>
    <lineage>
        <taxon>Bacteria</taxon>
        <taxon>Candidatus Gottesmaniibacteriota</taxon>
    </lineage>
</organism>
<evidence type="ECO:0000313" key="3">
    <source>
        <dbReference type="Proteomes" id="UP000034588"/>
    </source>
</evidence>